<gene>
    <name evidence="2" type="ORF">PMEA_00028219</name>
</gene>
<dbReference type="PANTHER" id="PTHR10559">
    <property type="entry name" value="TRANSCOBALAMIN-1/GASTRIC INTRINSIC FACTOR"/>
    <property type="match status" value="1"/>
</dbReference>
<protein>
    <recommendedName>
        <fullName evidence="1">Transcobalamin-like C-terminal domain-containing protein</fullName>
    </recommendedName>
</protein>
<dbReference type="EMBL" id="CALNXJ010000059">
    <property type="protein sequence ID" value="CAH3155880.1"/>
    <property type="molecule type" value="Genomic_DNA"/>
</dbReference>
<evidence type="ECO:0000313" key="3">
    <source>
        <dbReference type="Proteomes" id="UP001159428"/>
    </source>
</evidence>
<evidence type="ECO:0000259" key="1">
    <source>
        <dbReference type="Pfam" id="PF14478"/>
    </source>
</evidence>
<dbReference type="InterPro" id="IPR051588">
    <property type="entry name" value="Cobalamin_Transport"/>
</dbReference>
<dbReference type="Gene3D" id="2.170.130.30">
    <property type="match status" value="1"/>
</dbReference>
<evidence type="ECO:0000313" key="2">
    <source>
        <dbReference type="EMBL" id="CAH3155880.1"/>
    </source>
</evidence>
<name>A0AAU9XTA6_9CNID</name>
<organism evidence="2 3">
    <name type="scientific">Pocillopora meandrina</name>
    <dbReference type="NCBI Taxonomy" id="46732"/>
    <lineage>
        <taxon>Eukaryota</taxon>
        <taxon>Metazoa</taxon>
        <taxon>Cnidaria</taxon>
        <taxon>Anthozoa</taxon>
        <taxon>Hexacorallia</taxon>
        <taxon>Scleractinia</taxon>
        <taxon>Astrocoeniina</taxon>
        <taxon>Pocilloporidae</taxon>
        <taxon>Pocillopora</taxon>
    </lineage>
</organism>
<comment type="caution">
    <text evidence="2">The sequence shown here is derived from an EMBL/GenBank/DDBJ whole genome shotgun (WGS) entry which is preliminary data.</text>
</comment>
<accession>A0AAU9XTA6</accession>
<dbReference type="Proteomes" id="UP001159428">
    <property type="component" value="Unassembled WGS sequence"/>
</dbReference>
<dbReference type="Pfam" id="PF14478">
    <property type="entry name" value="DUF4430"/>
    <property type="match status" value="1"/>
</dbReference>
<dbReference type="AlphaFoldDB" id="A0AAU9XTA6"/>
<dbReference type="PANTHER" id="PTHR10559:SF18">
    <property type="entry name" value="TRANSCOBALAMIN II"/>
    <property type="match status" value="1"/>
</dbReference>
<sequence>MEPITVTIALHWDTNIVDKPIPAPYTTKVSQGTFLIDIMKKAANEDVDGPFNKYSTTYYGNVGDFVIAMDGVEQDPAKNLYWMIRDKQTGNLTPTGIDQYQPQDGSTTVFSYEETVMSHHERLTRG</sequence>
<proteinExistence type="predicted"/>
<reference evidence="2 3" key="1">
    <citation type="submission" date="2022-05" db="EMBL/GenBank/DDBJ databases">
        <authorList>
            <consortium name="Genoscope - CEA"/>
            <person name="William W."/>
        </authorList>
    </citation>
    <scope>NUCLEOTIDE SEQUENCE [LARGE SCALE GENOMIC DNA]</scope>
</reference>
<keyword evidence="3" id="KW-1185">Reference proteome</keyword>
<dbReference type="InterPro" id="IPR027954">
    <property type="entry name" value="Transcobalamin-like_C"/>
</dbReference>
<feature type="domain" description="Transcobalamin-like C-terminal" evidence="1">
    <location>
        <begin position="53"/>
        <end position="113"/>
    </location>
</feature>